<dbReference type="AlphaFoldDB" id="A0A8H3XC09"/>
<organism evidence="2 3">
    <name type="scientific">Gigaspora margarita</name>
    <dbReference type="NCBI Taxonomy" id="4874"/>
    <lineage>
        <taxon>Eukaryota</taxon>
        <taxon>Fungi</taxon>
        <taxon>Fungi incertae sedis</taxon>
        <taxon>Mucoromycota</taxon>
        <taxon>Glomeromycotina</taxon>
        <taxon>Glomeromycetes</taxon>
        <taxon>Diversisporales</taxon>
        <taxon>Gigasporaceae</taxon>
        <taxon>Gigaspora</taxon>
    </lineage>
</organism>
<evidence type="ECO:0000313" key="3">
    <source>
        <dbReference type="Proteomes" id="UP000439903"/>
    </source>
</evidence>
<reference evidence="2 3" key="1">
    <citation type="journal article" date="2019" name="Environ. Microbiol.">
        <title>At the nexus of three kingdoms: the genome of the mycorrhizal fungus Gigaspora margarita provides insights into plant, endobacterial and fungal interactions.</title>
        <authorList>
            <person name="Venice F."/>
            <person name="Ghignone S."/>
            <person name="Salvioli di Fossalunga A."/>
            <person name="Amselem J."/>
            <person name="Novero M."/>
            <person name="Xianan X."/>
            <person name="Sedzielewska Toro K."/>
            <person name="Morin E."/>
            <person name="Lipzen A."/>
            <person name="Grigoriev I.V."/>
            <person name="Henrissat B."/>
            <person name="Martin F.M."/>
            <person name="Bonfante P."/>
        </authorList>
    </citation>
    <scope>NUCLEOTIDE SEQUENCE [LARGE SCALE GENOMIC DNA]</scope>
    <source>
        <strain evidence="2 3">BEG34</strain>
    </source>
</reference>
<protein>
    <submittedName>
        <fullName evidence="2">Uncharacterized protein</fullName>
    </submittedName>
</protein>
<sequence length="187" mass="22112">MVISPIFSMDEWAEITKENQLEDFQVPDELANFMNDYNKSTLQDIRSDIMRSYLKEEILPWQEYNMKTGILEICLDFCFRDSTLDTDIKRTEAPSLTSGNRKNRNKQKKPQKKDYNLLGYGEWEVRLQSLRRQITKNNLHLLGLNEDKENDFLKELKKGNRESTPPSKTIKYLADCWMTLILPKPIK</sequence>
<accession>A0A8H3XC09</accession>
<keyword evidence="3" id="KW-1185">Reference proteome</keyword>
<feature type="compositionally biased region" description="Basic residues" evidence="1">
    <location>
        <begin position="101"/>
        <end position="111"/>
    </location>
</feature>
<dbReference type="EMBL" id="WTPW01001303">
    <property type="protein sequence ID" value="KAF0444381.1"/>
    <property type="molecule type" value="Genomic_DNA"/>
</dbReference>
<name>A0A8H3XC09_GIGMA</name>
<feature type="region of interest" description="Disordered" evidence="1">
    <location>
        <begin position="91"/>
        <end position="111"/>
    </location>
</feature>
<dbReference type="OrthoDB" id="10638683at2759"/>
<gene>
    <name evidence="2" type="ORF">F8M41_003486</name>
</gene>
<dbReference type="Proteomes" id="UP000439903">
    <property type="component" value="Unassembled WGS sequence"/>
</dbReference>
<evidence type="ECO:0000256" key="1">
    <source>
        <dbReference type="SAM" id="MobiDB-lite"/>
    </source>
</evidence>
<evidence type="ECO:0000313" key="2">
    <source>
        <dbReference type="EMBL" id="KAF0444381.1"/>
    </source>
</evidence>
<comment type="caution">
    <text evidence="2">The sequence shown here is derived from an EMBL/GenBank/DDBJ whole genome shotgun (WGS) entry which is preliminary data.</text>
</comment>
<proteinExistence type="predicted"/>